<proteinExistence type="predicted"/>
<dbReference type="Pfam" id="PF01321">
    <property type="entry name" value="Creatinase_N"/>
    <property type="match status" value="1"/>
</dbReference>
<accession>Q2S8T7</accession>
<evidence type="ECO:0000313" key="3">
    <source>
        <dbReference type="EMBL" id="ABC32937.1"/>
    </source>
</evidence>
<dbReference type="EMBL" id="CP000155">
    <property type="protein sequence ID" value="ABC32937.1"/>
    <property type="molecule type" value="Genomic_DNA"/>
</dbReference>
<dbReference type="AlphaFoldDB" id="Q2S8T7"/>
<evidence type="ECO:0000313" key="4">
    <source>
        <dbReference type="Proteomes" id="UP000000238"/>
    </source>
</evidence>
<dbReference type="PANTHER" id="PTHR46112">
    <property type="entry name" value="AMINOPEPTIDASE"/>
    <property type="match status" value="1"/>
</dbReference>
<dbReference type="HOGENOM" id="CLU_017266_3_1_6"/>
<dbReference type="InterPro" id="IPR000587">
    <property type="entry name" value="Creatinase_N"/>
</dbReference>
<gene>
    <name evidence="3" type="ordered locus">HCH_06289</name>
</gene>
<dbReference type="SUPFAM" id="SSF55920">
    <property type="entry name" value="Creatinase/aminopeptidase"/>
    <property type="match status" value="1"/>
</dbReference>
<sequence>MPEERTNRRESGSSIFAGGVMMDNVSGRYFKDAEYQRRRTQVRAGMASRGLDACLIASPENIYYLTGLDHQGYFACQLLILPANGQPVLITRAMEKATVRDQAPDVTHIGYTDGSEPPPGDDEVAISEDTWSMTMGAPTRDATRKRPNLMPTAAVRETVKALHDTGLGQGVIGIDMNSTFLPYSIAEGVMNGVPDAEWRQLDNLVDDVRIVQSPAELELTREAAAISDSMMLSAIAAAGPGVNAREIMAAIYDAMFRRGGTYPGFVPLVRSTRTLAHEHGTWEDMALERGDLLFLEMAGCVRRYHAPIGRFVFVGEAPKEAQRVNTICREAMLAAADAIKPGVRAGDVYETWQAVLDRNNLAHYSRHHCGYSIGIGYPPSWSGSGVPVGLRRNSDLQLREGMTFHLMSWLLNSGLGDAFLSDTVEVTASGCEFLTTVSREVLYR</sequence>
<dbReference type="InterPro" id="IPR036005">
    <property type="entry name" value="Creatinase/aminopeptidase-like"/>
</dbReference>
<organism evidence="3 4">
    <name type="scientific">Hahella chejuensis (strain KCTC 2396)</name>
    <dbReference type="NCBI Taxonomy" id="349521"/>
    <lineage>
        <taxon>Bacteria</taxon>
        <taxon>Pseudomonadati</taxon>
        <taxon>Pseudomonadota</taxon>
        <taxon>Gammaproteobacteria</taxon>
        <taxon>Oceanospirillales</taxon>
        <taxon>Hahellaceae</taxon>
        <taxon>Hahella</taxon>
    </lineage>
</organism>
<dbReference type="CDD" id="cd01066">
    <property type="entry name" value="APP_MetAP"/>
    <property type="match status" value="1"/>
</dbReference>
<keyword evidence="3" id="KW-0031">Aminopeptidase</keyword>
<dbReference type="KEGG" id="hch:HCH_06289"/>
<dbReference type="InterPro" id="IPR050659">
    <property type="entry name" value="Peptidase_M24B"/>
</dbReference>
<dbReference type="PANTHER" id="PTHR46112:SF2">
    <property type="entry name" value="XAA-PRO AMINOPEPTIDASE P-RELATED"/>
    <property type="match status" value="1"/>
</dbReference>
<dbReference type="InterPro" id="IPR000994">
    <property type="entry name" value="Pept_M24"/>
</dbReference>
<dbReference type="eggNOG" id="COG0006">
    <property type="taxonomic scope" value="Bacteria"/>
</dbReference>
<dbReference type="Gene3D" id="3.40.350.10">
    <property type="entry name" value="Creatinase/prolidase N-terminal domain"/>
    <property type="match status" value="1"/>
</dbReference>
<keyword evidence="3" id="KW-0645">Protease</keyword>
<feature type="domain" description="Peptidase M24" evidence="1">
    <location>
        <begin position="219"/>
        <end position="428"/>
    </location>
</feature>
<dbReference type="InterPro" id="IPR029149">
    <property type="entry name" value="Creatin/AminoP/Spt16_N"/>
</dbReference>
<feature type="domain" description="Creatinase N-terminal" evidence="2">
    <location>
        <begin position="38"/>
        <end position="211"/>
    </location>
</feature>
<dbReference type="GO" id="GO:0004177">
    <property type="term" value="F:aminopeptidase activity"/>
    <property type="evidence" value="ECO:0007669"/>
    <property type="project" value="UniProtKB-KW"/>
</dbReference>
<name>Q2S8T7_HAHCH</name>
<dbReference type="Proteomes" id="UP000000238">
    <property type="component" value="Chromosome"/>
</dbReference>
<dbReference type="Gene3D" id="3.90.230.10">
    <property type="entry name" value="Creatinase/methionine aminopeptidase superfamily"/>
    <property type="match status" value="1"/>
</dbReference>
<keyword evidence="4" id="KW-1185">Reference proteome</keyword>
<evidence type="ECO:0000259" key="2">
    <source>
        <dbReference type="Pfam" id="PF01321"/>
    </source>
</evidence>
<protein>
    <submittedName>
        <fullName evidence="3">Xaa-Pro aminopeptidase</fullName>
    </submittedName>
</protein>
<dbReference type="STRING" id="349521.HCH_06289"/>
<dbReference type="SUPFAM" id="SSF53092">
    <property type="entry name" value="Creatinase/prolidase N-terminal domain"/>
    <property type="match status" value="1"/>
</dbReference>
<reference evidence="3 4" key="1">
    <citation type="journal article" date="2005" name="Nucleic Acids Res.">
        <title>Genomic blueprint of Hahella chejuensis, a marine microbe producing an algicidal agent.</title>
        <authorList>
            <person name="Jeong H."/>
            <person name="Yim J.H."/>
            <person name="Lee C."/>
            <person name="Choi S.-H."/>
            <person name="Park Y.K."/>
            <person name="Yoon S.H."/>
            <person name="Hur C.-G."/>
            <person name="Kang H.-Y."/>
            <person name="Kim D."/>
            <person name="Lee H.H."/>
            <person name="Park K.H."/>
            <person name="Park S.-H."/>
            <person name="Park H.-S."/>
            <person name="Lee H.K."/>
            <person name="Oh T.K."/>
            <person name="Kim J.F."/>
        </authorList>
    </citation>
    <scope>NUCLEOTIDE SEQUENCE [LARGE SCALE GENOMIC DNA]</scope>
    <source>
        <strain evidence="3 4">KCTC 2396</strain>
    </source>
</reference>
<evidence type="ECO:0000259" key="1">
    <source>
        <dbReference type="Pfam" id="PF00557"/>
    </source>
</evidence>
<keyword evidence="3" id="KW-0378">Hydrolase</keyword>
<dbReference type="Pfam" id="PF00557">
    <property type="entry name" value="Peptidase_M24"/>
    <property type="match status" value="1"/>
</dbReference>